<keyword evidence="1" id="KW-0732">Signal</keyword>
<proteinExistence type="predicted"/>
<feature type="chain" id="PRO_5014623708" evidence="1">
    <location>
        <begin position="36"/>
        <end position="126"/>
    </location>
</feature>
<dbReference type="EMBL" id="GGFJ01011965">
    <property type="protein sequence ID" value="MBW61106.1"/>
    <property type="molecule type" value="Transcribed_RNA"/>
</dbReference>
<evidence type="ECO:0000256" key="1">
    <source>
        <dbReference type="SAM" id="SignalP"/>
    </source>
</evidence>
<evidence type="ECO:0000313" key="2">
    <source>
        <dbReference type="EMBL" id="MBW61106.1"/>
    </source>
</evidence>
<accession>A0A2M4C6V8</accession>
<sequence length="126" mass="13834">MLIGPQVIAHVWYGIRLPPVVFEVVLLLLLPLACGCCCCADCACRLLLSKFSSTPSTKWCRTQRLFTHLYVHERSMGLIGVSVIRALLLSPDARPARLPPVTMCVLKLPSGNEEDGLDDSDVLSLQ</sequence>
<feature type="signal peptide" evidence="1">
    <location>
        <begin position="1"/>
        <end position="35"/>
    </location>
</feature>
<dbReference type="AlphaFoldDB" id="A0A2M4C6V8"/>
<protein>
    <submittedName>
        <fullName evidence="2">Putative secreted protein</fullName>
    </submittedName>
</protein>
<reference evidence="2" key="1">
    <citation type="submission" date="2018-01" db="EMBL/GenBank/DDBJ databases">
        <title>An insight into the sialome of Amazonian anophelines.</title>
        <authorList>
            <person name="Ribeiro J.M."/>
            <person name="Scarpassa V."/>
            <person name="Calvo E."/>
        </authorList>
    </citation>
    <scope>NUCLEOTIDE SEQUENCE</scope>
    <source>
        <tissue evidence="2">Salivary glands</tissue>
    </source>
</reference>
<organism evidence="2">
    <name type="scientific">Anopheles marajoara</name>
    <dbReference type="NCBI Taxonomy" id="58244"/>
    <lineage>
        <taxon>Eukaryota</taxon>
        <taxon>Metazoa</taxon>
        <taxon>Ecdysozoa</taxon>
        <taxon>Arthropoda</taxon>
        <taxon>Hexapoda</taxon>
        <taxon>Insecta</taxon>
        <taxon>Pterygota</taxon>
        <taxon>Neoptera</taxon>
        <taxon>Endopterygota</taxon>
        <taxon>Diptera</taxon>
        <taxon>Nematocera</taxon>
        <taxon>Culicoidea</taxon>
        <taxon>Culicidae</taxon>
        <taxon>Anophelinae</taxon>
        <taxon>Anopheles</taxon>
    </lineage>
</organism>
<name>A0A2M4C6V8_9DIPT</name>